<comment type="caution">
    <text evidence="1">The sequence shown here is derived from an EMBL/GenBank/DDBJ whole genome shotgun (WGS) entry which is preliminary data.</text>
</comment>
<reference evidence="1" key="1">
    <citation type="submission" date="2022-01" db="EMBL/GenBank/DDBJ databases">
        <title>Genome Sequence Resource for Two Populations of Ditylenchus destructor, the Migratory Endoparasitic Phytonematode.</title>
        <authorList>
            <person name="Zhang H."/>
            <person name="Lin R."/>
            <person name="Xie B."/>
        </authorList>
    </citation>
    <scope>NUCLEOTIDE SEQUENCE</scope>
    <source>
        <strain evidence="1">BazhouSP</strain>
    </source>
</reference>
<gene>
    <name evidence="1" type="ORF">DdX_17190</name>
</gene>
<dbReference type="Proteomes" id="UP001201812">
    <property type="component" value="Unassembled WGS sequence"/>
</dbReference>
<dbReference type="EMBL" id="JAKKPZ010000172">
    <property type="protein sequence ID" value="KAI1699645.1"/>
    <property type="molecule type" value="Genomic_DNA"/>
</dbReference>
<keyword evidence="2" id="KW-1185">Reference proteome</keyword>
<evidence type="ECO:0000313" key="2">
    <source>
        <dbReference type="Proteomes" id="UP001201812"/>
    </source>
</evidence>
<evidence type="ECO:0000313" key="1">
    <source>
        <dbReference type="EMBL" id="KAI1699645.1"/>
    </source>
</evidence>
<name>A0AAD4MML4_9BILA</name>
<dbReference type="AlphaFoldDB" id="A0AAD4MML4"/>
<protein>
    <submittedName>
        <fullName evidence="1">Uncharacterized protein</fullName>
    </submittedName>
</protein>
<sequence length="148" mass="16180">MVEILNGSLKINEHQSVDEKKGTTEAERGTPKEKLEFVNEKLKEVITALEAIKSEASPSELLRYISLTLTYAGQFSKALEAALKVEEKSIDIQNLSNFAGELHRMIETMGSYTGHAANPGKTKDLQLSAFSAVGEIGKTVKDLQADLN</sequence>
<proteinExistence type="predicted"/>
<accession>A0AAD4MML4</accession>
<organism evidence="1 2">
    <name type="scientific">Ditylenchus destructor</name>
    <dbReference type="NCBI Taxonomy" id="166010"/>
    <lineage>
        <taxon>Eukaryota</taxon>
        <taxon>Metazoa</taxon>
        <taxon>Ecdysozoa</taxon>
        <taxon>Nematoda</taxon>
        <taxon>Chromadorea</taxon>
        <taxon>Rhabditida</taxon>
        <taxon>Tylenchina</taxon>
        <taxon>Tylenchomorpha</taxon>
        <taxon>Sphaerularioidea</taxon>
        <taxon>Anguinidae</taxon>
        <taxon>Anguininae</taxon>
        <taxon>Ditylenchus</taxon>
    </lineage>
</organism>